<sequence length="51" mass="5463">MFALDRRGDEAAVGGCPHVHRFVLTLKLLTYVPTDAIVAAPTTSLPELLGE</sequence>
<dbReference type="EMBL" id="JBHTMM010000046">
    <property type="protein sequence ID" value="MFD1310096.1"/>
    <property type="molecule type" value="Genomic_DNA"/>
</dbReference>
<name>A0ABW3XMF4_9ACTN</name>
<dbReference type="Proteomes" id="UP001597058">
    <property type="component" value="Unassembled WGS sequence"/>
</dbReference>
<keyword evidence="2" id="KW-1185">Reference proteome</keyword>
<gene>
    <name evidence="1" type="ORF">ACFQ5X_30105</name>
</gene>
<evidence type="ECO:0000313" key="2">
    <source>
        <dbReference type="Proteomes" id="UP001597058"/>
    </source>
</evidence>
<organism evidence="1 2">
    <name type="scientific">Streptomyces kaempferi</name>
    <dbReference type="NCBI Taxonomy" id="333725"/>
    <lineage>
        <taxon>Bacteria</taxon>
        <taxon>Bacillati</taxon>
        <taxon>Actinomycetota</taxon>
        <taxon>Actinomycetes</taxon>
        <taxon>Kitasatosporales</taxon>
        <taxon>Streptomycetaceae</taxon>
        <taxon>Streptomyces</taxon>
    </lineage>
</organism>
<reference evidence="2" key="1">
    <citation type="journal article" date="2019" name="Int. J. Syst. Evol. Microbiol.">
        <title>The Global Catalogue of Microorganisms (GCM) 10K type strain sequencing project: providing services to taxonomists for standard genome sequencing and annotation.</title>
        <authorList>
            <consortium name="The Broad Institute Genomics Platform"/>
            <consortium name="The Broad Institute Genome Sequencing Center for Infectious Disease"/>
            <person name="Wu L."/>
            <person name="Ma J."/>
        </authorList>
    </citation>
    <scope>NUCLEOTIDE SEQUENCE [LARGE SCALE GENOMIC DNA]</scope>
    <source>
        <strain evidence="2">CGMCC 4.7020</strain>
    </source>
</reference>
<dbReference type="RefSeq" id="WP_381242219.1">
    <property type="nucleotide sequence ID" value="NZ_JBHSKH010000110.1"/>
</dbReference>
<evidence type="ECO:0000313" key="1">
    <source>
        <dbReference type="EMBL" id="MFD1310096.1"/>
    </source>
</evidence>
<comment type="caution">
    <text evidence="1">The sequence shown here is derived from an EMBL/GenBank/DDBJ whole genome shotgun (WGS) entry which is preliminary data.</text>
</comment>
<accession>A0ABW3XMF4</accession>
<proteinExistence type="predicted"/>
<protein>
    <submittedName>
        <fullName evidence="1">Uncharacterized protein</fullName>
    </submittedName>
</protein>